<evidence type="ECO:0000256" key="1">
    <source>
        <dbReference type="SAM" id="Coils"/>
    </source>
</evidence>
<keyword evidence="4" id="KW-1185">Reference proteome</keyword>
<dbReference type="PANTHER" id="PTHR21707">
    <property type="entry name" value="FLAGELLUM-ASSOCIATED COILED-COIL DOMAIN-CONTAINING PROTEIN 1"/>
    <property type="match status" value="1"/>
</dbReference>
<proteinExistence type="predicted"/>
<accession>A0AAD9UF01</accession>
<evidence type="ECO:0000313" key="3">
    <source>
        <dbReference type="EMBL" id="KAK2186860.1"/>
    </source>
</evidence>
<protein>
    <submittedName>
        <fullName evidence="3">Uncharacterized protein</fullName>
    </submittedName>
</protein>
<sequence>MSVDVLRHDTSDVYKPPMEIHIVRSRPKRQTRQLLYRHRPQSPMIGTKQQPRCRSVPLSMNHQSRDVSSVRAAIQHPRRPQTAVSAVTDVQRPASSCERLDSVEHEPTRKHQLSSHLPLKKNRLPPWQKNLEAQPVPWGVGPGYVLSKSKSKIAMYIKAQQFFESQHADDNEKKEDPERDGLIAQLQEQIDDLTVSLEEERLNHRETRRLAAEEIKQKMDELTNQNVDDIRMLRYEHGQEVDALSVKHAQELGLQKEEAEATLKKLRGEHEYLQAAFESYKSQLQQELEEQWLKQDEEQKQKTSDDLREAILQTKCKLRGEYDVEKTEMKSEWQKEVQGLKRTHKKEMDLMIRRFSSAAADLARLEAMEKTEEERQKKMADMKEEYDDMFGRLAKVTGELAQTKIRLACFEREFDEHVQRIDEKYRGQVDNLRSQNAELRRLYVKKCGQLFEEQVISDHSCCVQLKTAKDVMKVVINTRNQSNISVAGTNEDSNSPLPKDRPVSAPATSSELRLARQTAGQLDDVINERNAKLRAHIPRPSYIGKEGDGDSLPQGTSGSVSQTTHRTQEEMENLLFGAL</sequence>
<dbReference type="PANTHER" id="PTHR21707:SF42">
    <property type="entry name" value="FLAGELLUM-ASSOCIATED COILED-COIL DOMAIN-CONTAINING PROTEIN 1"/>
    <property type="match status" value="1"/>
</dbReference>
<gene>
    <name evidence="3" type="ORF">NP493_186g02024</name>
</gene>
<evidence type="ECO:0000256" key="2">
    <source>
        <dbReference type="SAM" id="MobiDB-lite"/>
    </source>
</evidence>
<name>A0AAD9UF01_RIDPI</name>
<feature type="region of interest" description="Disordered" evidence="2">
    <location>
        <begin position="536"/>
        <end position="569"/>
    </location>
</feature>
<feature type="coiled-coil region" evidence="1">
    <location>
        <begin position="365"/>
        <end position="442"/>
    </location>
</feature>
<dbReference type="Proteomes" id="UP001209878">
    <property type="component" value="Unassembled WGS sequence"/>
</dbReference>
<feature type="region of interest" description="Disordered" evidence="2">
    <location>
        <begin position="43"/>
        <end position="121"/>
    </location>
</feature>
<feature type="coiled-coil region" evidence="1">
    <location>
        <begin position="183"/>
        <end position="225"/>
    </location>
</feature>
<feature type="compositionally biased region" description="Polar residues" evidence="2">
    <location>
        <begin position="485"/>
        <end position="496"/>
    </location>
</feature>
<reference evidence="3" key="1">
    <citation type="journal article" date="2023" name="Mol. Biol. Evol.">
        <title>Third-Generation Sequencing Reveals the Adaptive Role of the Epigenome in Three Deep-Sea Polychaetes.</title>
        <authorList>
            <person name="Perez M."/>
            <person name="Aroh O."/>
            <person name="Sun Y."/>
            <person name="Lan Y."/>
            <person name="Juniper S.K."/>
            <person name="Young C.R."/>
            <person name="Angers B."/>
            <person name="Qian P.Y."/>
        </authorList>
    </citation>
    <scope>NUCLEOTIDE SEQUENCE</scope>
    <source>
        <strain evidence="3">R07B-5</strain>
    </source>
</reference>
<evidence type="ECO:0000313" key="4">
    <source>
        <dbReference type="Proteomes" id="UP001209878"/>
    </source>
</evidence>
<feature type="compositionally biased region" description="Polar residues" evidence="2">
    <location>
        <begin position="47"/>
        <end position="62"/>
    </location>
</feature>
<feature type="compositionally biased region" description="Basic and acidic residues" evidence="2">
    <location>
        <begin position="98"/>
        <end position="109"/>
    </location>
</feature>
<feature type="compositionally biased region" description="Basic residues" evidence="2">
    <location>
        <begin position="110"/>
        <end position="121"/>
    </location>
</feature>
<organism evidence="3 4">
    <name type="scientific">Ridgeia piscesae</name>
    <name type="common">Tubeworm</name>
    <dbReference type="NCBI Taxonomy" id="27915"/>
    <lineage>
        <taxon>Eukaryota</taxon>
        <taxon>Metazoa</taxon>
        <taxon>Spiralia</taxon>
        <taxon>Lophotrochozoa</taxon>
        <taxon>Annelida</taxon>
        <taxon>Polychaeta</taxon>
        <taxon>Sedentaria</taxon>
        <taxon>Canalipalpata</taxon>
        <taxon>Sabellida</taxon>
        <taxon>Siboglinidae</taxon>
        <taxon>Ridgeia</taxon>
    </lineage>
</organism>
<comment type="caution">
    <text evidence="3">The sequence shown here is derived from an EMBL/GenBank/DDBJ whole genome shotgun (WGS) entry which is preliminary data.</text>
</comment>
<dbReference type="AlphaFoldDB" id="A0AAD9UF01"/>
<keyword evidence="1" id="KW-0175">Coiled coil</keyword>
<feature type="region of interest" description="Disordered" evidence="2">
    <location>
        <begin position="485"/>
        <end position="510"/>
    </location>
</feature>
<dbReference type="InterPro" id="IPR026674">
    <property type="entry name" value="FLACC1"/>
</dbReference>
<dbReference type="GO" id="GO:0005737">
    <property type="term" value="C:cytoplasm"/>
    <property type="evidence" value="ECO:0007669"/>
    <property type="project" value="TreeGrafter"/>
</dbReference>
<feature type="compositionally biased region" description="Polar residues" evidence="2">
    <location>
        <begin position="553"/>
        <end position="565"/>
    </location>
</feature>
<dbReference type="EMBL" id="JAODUO010000186">
    <property type="protein sequence ID" value="KAK2186860.1"/>
    <property type="molecule type" value="Genomic_DNA"/>
</dbReference>
<feature type="coiled-coil region" evidence="1">
    <location>
        <begin position="249"/>
        <end position="313"/>
    </location>
</feature>